<evidence type="ECO:0000256" key="5">
    <source>
        <dbReference type="SAM" id="MobiDB-lite"/>
    </source>
</evidence>
<dbReference type="PROSITE" id="PS50889">
    <property type="entry name" value="S4"/>
    <property type="match status" value="1"/>
</dbReference>
<keyword evidence="3" id="KW-0238">DNA-binding</keyword>
<organism evidence="7 8">
    <name type="scientific">Comamonas resistens</name>
    <dbReference type="NCBI Taxonomy" id="3046670"/>
    <lineage>
        <taxon>Bacteria</taxon>
        <taxon>Pseudomonadati</taxon>
        <taxon>Pseudomonadota</taxon>
        <taxon>Betaproteobacteria</taxon>
        <taxon>Burkholderiales</taxon>
        <taxon>Comamonadaceae</taxon>
        <taxon>Comamonas</taxon>
    </lineage>
</organism>
<dbReference type="EMBL" id="CP125947">
    <property type="protein sequence ID" value="WHS66793.1"/>
    <property type="molecule type" value="Genomic_DNA"/>
</dbReference>
<dbReference type="Gene3D" id="3.10.290.10">
    <property type="entry name" value="RNA-binding S4 domain"/>
    <property type="match status" value="1"/>
</dbReference>
<keyword evidence="8" id="KW-1185">Reference proteome</keyword>
<feature type="region of interest" description="Disordered" evidence="5">
    <location>
        <begin position="100"/>
        <end position="148"/>
    </location>
</feature>
<dbReference type="CDD" id="cd00165">
    <property type="entry name" value="S4"/>
    <property type="match status" value="1"/>
</dbReference>
<proteinExistence type="inferred from homology"/>
<protein>
    <submittedName>
        <fullName evidence="7">RNA-binding S4 domain-containing protein</fullName>
    </submittedName>
</protein>
<dbReference type="InterPro" id="IPR025708">
    <property type="entry name" value="HSP15"/>
</dbReference>
<feature type="compositionally biased region" description="Basic and acidic residues" evidence="5">
    <location>
        <begin position="122"/>
        <end position="133"/>
    </location>
</feature>
<sequence length="148" mass="16757">MSDIESMRLDKWLWCARFYKTRSLAVEEIGKGRVTINKANAKASREIRVGDIIQLRQGNVPREVVVRGLSGMRGPAPVAQQLYEETPQSLALRAELAEQRRLAPEPSDTLAAQHTGRPTKRDRREMDRLRKDSGNSGWGDRWSASIDD</sequence>
<dbReference type="InterPro" id="IPR002942">
    <property type="entry name" value="S4_RNA-bd"/>
</dbReference>
<gene>
    <name evidence="7" type="ORF">QMY55_06570</name>
</gene>
<evidence type="ECO:0000256" key="2">
    <source>
        <dbReference type="ARBA" id="ARBA00022884"/>
    </source>
</evidence>
<comment type="similarity">
    <text evidence="1">Belongs to the HSP15 family.</text>
</comment>
<dbReference type="SUPFAM" id="SSF55174">
    <property type="entry name" value="Alpha-L RNA-binding motif"/>
    <property type="match status" value="1"/>
</dbReference>
<dbReference type="InterPro" id="IPR036986">
    <property type="entry name" value="S4_RNA-bd_sf"/>
</dbReference>
<evidence type="ECO:0000256" key="1">
    <source>
        <dbReference type="ARBA" id="ARBA00008396"/>
    </source>
</evidence>
<name>A0ABY8SUS1_9BURK</name>
<reference evidence="7 8" key="1">
    <citation type="submission" date="2023-05" db="EMBL/GenBank/DDBJ databases">
        <authorList>
            <person name="Yin Y."/>
            <person name="Lu Z."/>
        </authorList>
    </citation>
    <scope>NUCLEOTIDE SEQUENCE [LARGE SCALE GENOMIC DNA]</scope>
    <source>
        <strain evidence="7 8">ZM22</strain>
    </source>
</reference>
<evidence type="ECO:0000313" key="7">
    <source>
        <dbReference type="EMBL" id="WHS66793.1"/>
    </source>
</evidence>
<keyword evidence="2 4" id="KW-0694">RNA-binding</keyword>
<evidence type="ECO:0000259" key="6">
    <source>
        <dbReference type="SMART" id="SM00363"/>
    </source>
</evidence>
<accession>A0ABY8SUS1</accession>
<dbReference type="PIRSF" id="PIRSF016821">
    <property type="entry name" value="HSP15"/>
    <property type="match status" value="1"/>
</dbReference>
<dbReference type="SMART" id="SM00363">
    <property type="entry name" value="S4"/>
    <property type="match status" value="1"/>
</dbReference>
<evidence type="ECO:0000256" key="3">
    <source>
        <dbReference type="ARBA" id="ARBA00023125"/>
    </source>
</evidence>
<dbReference type="RefSeq" id="WP_283487869.1">
    <property type="nucleotide sequence ID" value="NZ_CP125947.1"/>
</dbReference>
<dbReference type="Proteomes" id="UP001240697">
    <property type="component" value="Chromosome"/>
</dbReference>
<dbReference type="Pfam" id="PF01479">
    <property type="entry name" value="S4"/>
    <property type="match status" value="1"/>
</dbReference>
<evidence type="ECO:0000256" key="4">
    <source>
        <dbReference type="PROSITE-ProRule" id="PRU00182"/>
    </source>
</evidence>
<evidence type="ECO:0000313" key="8">
    <source>
        <dbReference type="Proteomes" id="UP001240697"/>
    </source>
</evidence>
<feature type="domain" description="RNA-binding S4" evidence="6">
    <location>
        <begin position="7"/>
        <end position="70"/>
    </location>
</feature>